<accession>A0A1X9SY84</accession>
<dbReference type="Gene3D" id="3.20.20.140">
    <property type="entry name" value="Metal-dependent hydrolases"/>
    <property type="match status" value="1"/>
</dbReference>
<dbReference type="Gene3D" id="2.30.40.10">
    <property type="entry name" value="Urease, subunit C, domain 1"/>
    <property type="match status" value="1"/>
</dbReference>
<dbReference type="Pfam" id="PF01979">
    <property type="entry name" value="Amidohydro_1"/>
    <property type="match status" value="1"/>
</dbReference>
<reference evidence="4" key="1">
    <citation type="journal article" date="2017" name="Genome Biol. Evol.">
        <title>Comparative Genomic Analysis Identifies a Campylobacter Clade Deficient in Selenium Metabolism.</title>
        <authorList>
            <person name="Miller W.G."/>
            <person name="Yee E."/>
            <person name="Lopes B.S."/>
            <person name="Chapman M.H."/>
            <person name="Huynh S."/>
            <person name="Bono J.L."/>
            <person name="Parker C.T."/>
            <person name="Strachan N.J.C."/>
            <person name="Forbes K.J."/>
        </authorList>
    </citation>
    <scope>NUCLEOTIDE SEQUENCE [LARGE SCALE GENOMIC DNA]</scope>
    <source>
        <strain evidence="4">RM6137</strain>
    </source>
</reference>
<evidence type="ECO:0000313" key="3">
    <source>
        <dbReference type="EMBL" id="ARR01173.1"/>
    </source>
</evidence>
<dbReference type="PANTHER" id="PTHR43794">
    <property type="entry name" value="AMINOHYDROLASE SSNA-RELATED"/>
    <property type="match status" value="1"/>
</dbReference>
<dbReference type="SUPFAM" id="SSF51338">
    <property type="entry name" value="Composite domain of metallo-dependent hydrolases"/>
    <property type="match status" value="1"/>
</dbReference>
<evidence type="ECO:0000256" key="1">
    <source>
        <dbReference type="ARBA" id="ARBA00022801"/>
    </source>
</evidence>
<name>A0A1X9SY84_9BACT</name>
<dbReference type="InterPro" id="IPR050287">
    <property type="entry name" value="MTA/SAH_deaminase"/>
</dbReference>
<gene>
    <name evidence="3" type="ORF">CSUIS_1383</name>
</gene>
<feature type="domain" description="Amidohydrolase-related" evidence="2">
    <location>
        <begin position="55"/>
        <end position="382"/>
    </location>
</feature>
<dbReference type="Proteomes" id="UP000194260">
    <property type="component" value="Chromosome"/>
</dbReference>
<protein>
    <submittedName>
        <fullName evidence="3">Metallo-dependent hydrolase, subgroup D</fullName>
    </submittedName>
</protein>
<dbReference type="RefSeq" id="WP_086298200.1">
    <property type="nucleotide sequence ID" value="NZ_CP018789.1"/>
</dbReference>
<dbReference type="EMBL" id="CP018789">
    <property type="protein sequence ID" value="ARR01173.1"/>
    <property type="molecule type" value="Genomic_DNA"/>
</dbReference>
<keyword evidence="1 3" id="KW-0378">Hydrolase</keyword>
<dbReference type="NCBIfam" id="NF006269">
    <property type="entry name" value="PRK08418.1"/>
    <property type="match status" value="1"/>
</dbReference>
<proteinExistence type="predicted"/>
<organism evidence="3 4">
    <name type="scientific">Campylobacter porcelli</name>
    <dbReference type="NCBI Taxonomy" id="1660073"/>
    <lineage>
        <taxon>Bacteria</taxon>
        <taxon>Pseudomonadati</taxon>
        <taxon>Campylobacterota</taxon>
        <taxon>Epsilonproteobacteria</taxon>
        <taxon>Campylobacterales</taxon>
        <taxon>Campylobacteraceae</taxon>
        <taxon>Campylobacter</taxon>
    </lineage>
</organism>
<sequence length="406" mass="45329">MKILKAKFIILCNDNFDILQNQAIAFDHKIEKIAKFDELITEFKEAQILDFSDSIAMPALINSHIHLEYSSNKTTFSYGDFLLWLKSVIANGAKFKNSDKNSAINQAIYEQLRAGVSTIGEISSFGLSANLCANSPIRTIYFSEILGSNSAILEEQWSGFLKRFNAANELKSDLFIPAISVHSPYSTHIELAKSAINLAKKSDMMLSTHFMESLDEKRWLEDGSGGFSEFFKEFNKNSKPFYSPSSFIELFSGVRTLFIHSIFAKNYLNLMDKSLHSIATCPVSNRLLSARFDLANALENGINISIATDGLSSNISLNIWDELRAAMMAHSYMDLNEFAKFAIKSITSNPAKALNLNLGELKAGNIADIAIFDGFNISDINQLCTQMILHTKTAKSLYIKGEKCEF</sequence>
<dbReference type="SUPFAM" id="SSF51556">
    <property type="entry name" value="Metallo-dependent hydrolases"/>
    <property type="match status" value="1"/>
</dbReference>
<evidence type="ECO:0000259" key="2">
    <source>
        <dbReference type="Pfam" id="PF01979"/>
    </source>
</evidence>
<dbReference type="InterPro" id="IPR011059">
    <property type="entry name" value="Metal-dep_hydrolase_composite"/>
</dbReference>
<dbReference type="STRING" id="1660073.CSUIS_1383"/>
<dbReference type="InterPro" id="IPR006680">
    <property type="entry name" value="Amidohydro-rel"/>
</dbReference>
<dbReference type="AlphaFoldDB" id="A0A1X9SY84"/>
<evidence type="ECO:0000313" key="4">
    <source>
        <dbReference type="Proteomes" id="UP000194260"/>
    </source>
</evidence>
<dbReference type="InterPro" id="IPR032466">
    <property type="entry name" value="Metal_Hydrolase"/>
</dbReference>
<dbReference type="GO" id="GO:0016810">
    <property type="term" value="F:hydrolase activity, acting on carbon-nitrogen (but not peptide) bonds"/>
    <property type="evidence" value="ECO:0007669"/>
    <property type="project" value="InterPro"/>
</dbReference>
<dbReference type="KEGG" id="camy:CSUIS_1383"/>
<dbReference type="PANTHER" id="PTHR43794:SF11">
    <property type="entry name" value="AMIDOHYDROLASE-RELATED DOMAIN-CONTAINING PROTEIN"/>
    <property type="match status" value="1"/>
</dbReference>